<sequence>MTPGTILLILAGLLTATTLFFTTRHLLRLRAERTRLNHIRASIAQWLTADMANPPDEVTELKPPTTPTNPTRPDPFGWFGSGPGNHFKSWIA</sequence>
<dbReference type="Proteomes" id="UP000239494">
    <property type="component" value="Unassembled WGS sequence"/>
</dbReference>
<keyword evidence="4" id="KW-1185">Reference proteome</keyword>
<evidence type="ECO:0000313" key="3">
    <source>
        <dbReference type="EMBL" id="PRY35164.1"/>
    </source>
</evidence>
<keyword evidence="2" id="KW-0812">Transmembrane</keyword>
<evidence type="ECO:0000256" key="2">
    <source>
        <dbReference type="SAM" id="Phobius"/>
    </source>
</evidence>
<reference evidence="3 4" key="1">
    <citation type="submission" date="2018-03" db="EMBL/GenBank/DDBJ databases">
        <title>Genomic Encyclopedia of Archaeal and Bacterial Type Strains, Phase II (KMG-II): from individual species to whole genera.</title>
        <authorList>
            <person name="Goeker M."/>
        </authorList>
    </citation>
    <scope>NUCLEOTIDE SEQUENCE [LARGE SCALE GENOMIC DNA]</scope>
    <source>
        <strain evidence="3 4">DSM 44720</strain>
    </source>
</reference>
<proteinExistence type="predicted"/>
<dbReference type="EMBL" id="PVTF01000014">
    <property type="protein sequence ID" value="PRY35164.1"/>
    <property type="molecule type" value="Genomic_DNA"/>
</dbReference>
<keyword evidence="2" id="KW-1133">Transmembrane helix</keyword>
<comment type="caution">
    <text evidence="3">The sequence shown here is derived from an EMBL/GenBank/DDBJ whole genome shotgun (WGS) entry which is preliminary data.</text>
</comment>
<feature type="compositionally biased region" description="Pro residues" evidence="1">
    <location>
        <begin position="64"/>
        <end position="73"/>
    </location>
</feature>
<accession>A0A2T0SP20</accession>
<protein>
    <submittedName>
        <fullName evidence="3">Uncharacterized protein</fullName>
    </submittedName>
</protein>
<dbReference type="AlphaFoldDB" id="A0A2T0SP20"/>
<keyword evidence="2" id="KW-0472">Membrane</keyword>
<dbReference type="RefSeq" id="WP_106193613.1">
    <property type="nucleotide sequence ID" value="NZ_PVTF01000014.1"/>
</dbReference>
<name>A0A2T0SP20_9PSEU</name>
<feature type="transmembrane region" description="Helical" evidence="2">
    <location>
        <begin position="6"/>
        <end position="27"/>
    </location>
</feature>
<gene>
    <name evidence="3" type="ORF">CLV43_11482</name>
</gene>
<evidence type="ECO:0000256" key="1">
    <source>
        <dbReference type="SAM" id="MobiDB-lite"/>
    </source>
</evidence>
<organism evidence="3 4">
    <name type="scientific">Umezawaea tangerina</name>
    <dbReference type="NCBI Taxonomy" id="84725"/>
    <lineage>
        <taxon>Bacteria</taxon>
        <taxon>Bacillati</taxon>
        <taxon>Actinomycetota</taxon>
        <taxon>Actinomycetes</taxon>
        <taxon>Pseudonocardiales</taxon>
        <taxon>Pseudonocardiaceae</taxon>
        <taxon>Umezawaea</taxon>
    </lineage>
</organism>
<evidence type="ECO:0000313" key="4">
    <source>
        <dbReference type="Proteomes" id="UP000239494"/>
    </source>
</evidence>
<feature type="region of interest" description="Disordered" evidence="1">
    <location>
        <begin position="54"/>
        <end position="83"/>
    </location>
</feature>